<evidence type="ECO:0000313" key="3">
    <source>
        <dbReference type="EMBL" id="GAA4466062.1"/>
    </source>
</evidence>
<dbReference type="PANTHER" id="PTHR11786">
    <property type="entry name" value="N-HYDROXYARYLAMINE O-ACETYLTRANSFERASE"/>
    <property type="match status" value="1"/>
</dbReference>
<dbReference type="InterPro" id="IPR053710">
    <property type="entry name" value="Arylamine_NAT_domain_sf"/>
</dbReference>
<dbReference type="PRINTS" id="PR01543">
    <property type="entry name" value="ANATRNSFRASE"/>
</dbReference>
<evidence type="ECO:0008006" key="5">
    <source>
        <dbReference type="Google" id="ProtNLM"/>
    </source>
</evidence>
<dbReference type="Pfam" id="PF00797">
    <property type="entry name" value="Acetyltransf_2"/>
    <property type="match status" value="1"/>
</dbReference>
<dbReference type="InterPro" id="IPR038765">
    <property type="entry name" value="Papain-like_cys_pep_sf"/>
</dbReference>
<gene>
    <name evidence="3" type="ORF">GCM10023189_47650</name>
</gene>
<proteinExistence type="inferred from homology"/>
<comment type="similarity">
    <text evidence="1 2">Belongs to the arylamine N-acetyltransferase family.</text>
</comment>
<accession>A0ABP8NI05</accession>
<reference evidence="4" key="1">
    <citation type="journal article" date="2019" name="Int. J. Syst. Evol. Microbiol.">
        <title>The Global Catalogue of Microorganisms (GCM) 10K type strain sequencing project: providing services to taxonomists for standard genome sequencing and annotation.</title>
        <authorList>
            <consortium name="The Broad Institute Genomics Platform"/>
            <consortium name="The Broad Institute Genome Sequencing Center for Infectious Disease"/>
            <person name="Wu L."/>
            <person name="Ma J."/>
        </authorList>
    </citation>
    <scope>NUCLEOTIDE SEQUENCE [LARGE SCALE GENOMIC DNA]</scope>
    <source>
        <strain evidence="4">JCM 17927</strain>
    </source>
</reference>
<protein>
    <recommendedName>
        <fullName evidence="5">N-hydroxyarylamine O-acetyltransferase</fullName>
    </recommendedName>
</protein>
<dbReference type="SUPFAM" id="SSF54001">
    <property type="entry name" value="Cysteine proteinases"/>
    <property type="match status" value="1"/>
</dbReference>
<evidence type="ECO:0000256" key="2">
    <source>
        <dbReference type="RuleBase" id="RU003452"/>
    </source>
</evidence>
<sequence>MLSTSPPDQLTSVNLDAYFQRISYTGAQSATLETLQRIHYLHPQAIPFENLNPFLRLPVRLDLGSLQEKMVFDGRGGFCYEQNNLLAHVLTALGFTVKGLAARVLWNLPEDVTNPRTHMLLLVQADGNPYIADVGFGGLTMTAPLALVPDREQPTPHESFRLLKAGGEFIVEAFVRQEWKALYRFGLDPHLLPDYELASWFCATIRLPAS</sequence>
<comment type="caution">
    <text evidence="3">The sequence shown here is derived from an EMBL/GenBank/DDBJ whole genome shotgun (WGS) entry which is preliminary data.</text>
</comment>
<organism evidence="3 4">
    <name type="scientific">Nibrella saemangeumensis</name>
    <dbReference type="NCBI Taxonomy" id="1084526"/>
    <lineage>
        <taxon>Bacteria</taxon>
        <taxon>Pseudomonadati</taxon>
        <taxon>Bacteroidota</taxon>
        <taxon>Cytophagia</taxon>
        <taxon>Cytophagales</taxon>
        <taxon>Spirosomataceae</taxon>
        <taxon>Nibrella</taxon>
    </lineage>
</organism>
<evidence type="ECO:0000313" key="4">
    <source>
        <dbReference type="Proteomes" id="UP001501175"/>
    </source>
</evidence>
<dbReference type="Gene3D" id="3.30.2140.20">
    <property type="match status" value="1"/>
</dbReference>
<dbReference type="EMBL" id="BAABHD010000080">
    <property type="protein sequence ID" value="GAA4466062.1"/>
    <property type="molecule type" value="Genomic_DNA"/>
</dbReference>
<dbReference type="PANTHER" id="PTHR11786:SF0">
    <property type="entry name" value="ARYLAMINE N-ACETYLTRANSFERASE 4-RELATED"/>
    <property type="match status" value="1"/>
</dbReference>
<dbReference type="InterPro" id="IPR001447">
    <property type="entry name" value="Arylamine_N-AcTrfase"/>
</dbReference>
<keyword evidence="4" id="KW-1185">Reference proteome</keyword>
<evidence type="ECO:0000256" key="1">
    <source>
        <dbReference type="ARBA" id="ARBA00006547"/>
    </source>
</evidence>
<dbReference type="Proteomes" id="UP001501175">
    <property type="component" value="Unassembled WGS sequence"/>
</dbReference>
<name>A0ABP8NI05_9BACT</name>